<evidence type="ECO:0000313" key="5">
    <source>
        <dbReference type="Proteomes" id="UP001168990"/>
    </source>
</evidence>
<dbReference type="Pfam" id="PF11018">
    <property type="entry name" value="Cuticle_3"/>
    <property type="match status" value="1"/>
</dbReference>
<dbReference type="AlphaFoldDB" id="A0AA39C2M0"/>
<comment type="caution">
    <text evidence="4">The sequence shown here is derived from an EMBL/GenBank/DDBJ whole genome shotgun (WGS) entry which is preliminary data.</text>
</comment>
<sequence>MAFKFIIIAAFIAVAHAGGLATYDIGTASADDASVAYTQESTHKGFGGQNVISSFSKAVDSPYSSVRVSNNRVSNDGYYAQALAPTYAYAAHAPVLAKATYAAPILTKAYSPAYSSISTPVVAKAAYALPSYSYAAPAAPIVAKAAYALPSYSYAAAAPAPVVAKAAYALPSYSYAAAAAPVVAKAAYALPSYSYAAAAPVLAKATYAAPAYGYHASAPLVAKTAYAAATPIVHTSFDGYGIHYA</sequence>
<feature type="chain" id="PRO_5041279171" description="Cuticle protein" evidence="3">
    <location>
        <begin position="18"/>
        <end position="245"/>
    </location>
</feature>
<dbReference type="Proteomes" id="UP001168990">
    <property type="component" value="Unassembled WGS sequence"/>
</dbReference>
<dbReference type="EMBL" id="JAQQBS010002101">
    <property type="protein sequence ID" value="KAK0156866.1"/>
    <property type="molecule type" value="Genomic_DNA"/>
</dbReference>
<name>A0AA39C2M0_9HYME</name>
<dbReference type="GO" id="GO:0042302">
    <property type="term" value="F:structural constituent of cuticle"/>
    <property type="evidence" value="ECO:0007669"/>
    <property type="project" value="UniProtKB-KW"/>
</dbReference>
<feature type="non-terminal residue" evidence="4">
    <location>
        <position position="1"/>
    </location>
</feature>
<evidence type="ECO:0000256" key="3">
    <source>
        <dbReference type="SAM" id="SignalP"/>
    </source>
</evidence>
<reference evidence="4" key="1">
    <citation type="journal article" date="2023" name="bioRxiv">
        <title>Scaffold-level genome assemblies of two parasitoid biocontrol wasps reveal the parthenogenesis mechanism and an associated novel virus.</title>
        <authorList>
            <person name="Inwood S."/>
            <person name="Skelly J."/>
            <person name="Guhlin J."/>
            <person name="Harrop T."/>
            <person name="Goldson S."/>
            <person name="Dearden P."/>
        </authorList>
    </citation>
    <scope>NUCLEOTIDE SEQUENCE</scope>
    <source>
        <strain evidence="4">Irish</strain>
        <tissue evidence="4">Whole body</tissue>
    </source>
</reference>
<evidence type="ECO:0000313" key="4">
    <source>
        <dbReference type="EMBL" id="KAK0156866.1"/>
    </source>
</evidence>
<feature type="signal peptide" evidence="3">
    <location>
        <begin position="1"/>
        <end position="17"/>
    </location>
</feature>
<keyword evidence="3" id="KW-0732">Signal</keyword>
<dbReference type="PANTHER" id="PTHR39068:SF4">
    <property type="entry name" value="AGAP000382-PA"/>
    <property type="match status" value="1"/>
</dbReference>
<gene>
    <name evidence="4" type="ORF">PV328_012192</name>
</gene>
<proteinExistence type="predicted"/>
<protein>
    <recommendedName>
        <fullName evidence="6">Cuticle protein</fullName>
    </recommendedName>
</protein>
<keyword evidence="2" id="KW-0677">Repeat</keyword>
<organism evidence="4 5">
    <name type="scientific">Microctonus aethiopoides</name>
    <dbReference type="NCBI Taxonomy" id="144406"/>
    <lineage>
        <taxon>Eukaryota</taxon>
        <taxon>Metazoa</taxon>
        <taxon>Ecdysozoa</taxon>
        <taxon>Arthropoda</taxon>
        <taxon>Hexapoda</taxon>
        <taxon>Insecta</taxon>
        <taxon>Pterygota</taxon>
        <taxon>Neoptera</taxon>
        <taxon>Endopterygota</taxon>
        <taxon>Hymenoptera</taxon>
        <taxon>Apocrita</taxon>
        <taxon>Ichneumonoidea</taxon>
        <taxon>Braconidae</taxon>
        <taxon>Euphorinae</taxon>
        <taxon>Microctonus</taxon>
    </lineage>
</organism>
<reference evidence="4" key="2">
    <citation type="submission" date="2023-03" db="EMBL/GenBank/DDBJ databases">
        <authorList>
            <person name="Inwood S.N."/>
            <person name="Skelly J.G."/>
            <person name="Guhlin J."/>
            <person name="Harrop T.W.R."/>
            <person name="Goldson S.G."/>
            <person name="Dearden P.K."/>
        </authorList>
    </citation>
    <scope>NUCLEOTIDE SEQUENCE</scope>
    <source>
        <strain evidence="4">Irish</strain>
        <tissue evidence="4">Whole body</tissue>
    </source>
</reference>
<dbReference type="InterPro" id="IPR022727">
    <property type="entry name" value="Cuticle_C1"/>
</dbReference>
<evidence type="ECO:0008006" key="6">
    <source>
        <dbReference type="Google" id="ProtNLM"/>
    </source>
</evidence>
<accession>A0AA39C2M0</accession>
<evidence type="ECO:0000256" key="1">
    <source>
        <dbReference type="ARBA" id="ARBA00022460"/>
    </source>
</evidence>
<dbReference type="PANTHER" id="PTHR39068">
    <property type="entry name" value="LARVAL/PUPAL CUTICLE PROTEIN H1C-LIKE PROTEIN-RELATED"/>
    <property type="match status" value="1"/>
</dbReference>
<evidence type="ECO:0000256" key="2">
    <source>
        <dbReference type="ARBA" id="ARBA00022737"/>
    </source>
</evidence>
<keyword evidence="1" id="KW-0193">Cuticle</keyword>
<keyword evidence="5" id="KW-1185">Reference proteome</keyword>